<feature type="domain" description="Creatinase N-terminal" evidence="2">
    <location>
        <begin position="34"/>
        <end position="171"/>
    </location>
</feature>
<dbReference type="EMBL" id="CP012661">
    <property type="protein sequence ID" value="AMY71056.1"/>
    <property type="molecule type" value="Genomic_DNA"/>
</dbReference>
<evidence type="ECO:0000313" key="4">
    <source>
        <dbReference type="Proteomes" id="UP000076128"/>
    </source>
</evidence>
<dbReference type="STRING" id="1335048.AKL17_3834"/>
<organism evidence="3 4">
    <name type="scientific">Frigidibacter mobilis</name>
    <dbReference type="NCBI Taxonomy" id="1335048"/>
    <lineage>
        <taxon>Bacteria</taxon>
        <taxon>Pseudomonadati</taxon>
        <taxon>Pseudomonadota</taxon>
        <taxon>Alphaproteobacteria</taxon>
        <taxon>Rhodobacterales</taxon>
        <taxon>Paracoccaceae</taxon>
        <taxon>Frigidibacter</taxon>
    </lineage>
</organism>
<dbReference type="PANTHER" id="PTHR46112">
    <property type="entry name" value="AMINOPEPTIDASE"/>
    <property type="match status" value="1"/>
</dbReference>
<gene>
    <name evidence="3" type="ORF">AKL17_3834</name>
</gene>
<dbReference type="InterPro" id="IPR036005">
    <property type="entry name" value="Creatinase/aminopeptidase-like"/>
</dbReference>
<proteinExistence type="predicted"/>
<keyword evidence="4" id="KW-1185">Reference proteome</keyword>
<dbReference type="PANTHER" id="PTHR46112:SF2">
    <property type="entry name" value="XAA-PRO AMINOPEPTIDASE P-RELATED"/>
    <property type="match status" value="1"/>
</dbReference>
<dbReference type="InterPro" id="IPR000994">
    <property type="entry name" value="Pept_M24"/>
</dbReference>
<feature type="domain" description="Peptidase M24" evidence="1">
    <location>
        <begin position="179"/>
        <end position="369"/>
    </location>
</feature>
<dbReference type="Gene3D" id="3.40.350.10">
    <property type="entry name" value="Creatinase/prolidase N-terminal domain"/>
    <property type="match status" value="1"/>
</dbReference>
<dbReference type="Gene3D" id="3.90.230.10">
    <property type="entry name" value="Creatinase/methionine aminopeptidase superfamily"/>
    <property type="match status" value="1"/>
</dbReference>
<dbReference type="Proteomes" id="UP000076128">
    <property type="component" value="Chromosome"/>
</dbReference>
<evidence type="ECO:0000259" key="2">
    <source>
        <dbReference type="Pfam" id="PF01321"/>
    </source>
</evidence>
<dbReference type="InterPro" id="IPR050659">
    <property type="entry name" value="Peptidase_M24B"/>
</dbReference>
<dbReference type="OrthoDB" id="8286321at2"/>
<dbReference type="KEGG" id="daa:AKL17_3834"/>
<reference evidence="3 4" key="1">
    <citation type="submission" date="2015-09" db="EMBL/GenBank/DDBJ databases">
        <title>Complete genome sequence of Defluviimonas alba cai42t isolated from an oilfield in Xinjiang.</title>
        <authorList>
            <person name="Geng S."/>
            <person name="Pan X."/>
            <person name="Wu X."/>
        </authorList>
    </citation>
    <scope>NUCLEOTIDE SEQUENCE [LARGE SCALE GENOMIC DNA]</scope>
    <source>
        <strain evidence="4">cai42</strain>
    </source>
</reference>
<dbReference type="SUPFAM" id="SSF53092">
    <property type="entry name" value="Creatinase/prolidase N-terminal domain"/>
    <property type="match status" value="1"/>
</dbReference>
<accession>A0A159Z6R7</accession>
<dbReference type="InterPro" id="IPR000587">
    <property type="entry name" value="Creatinase_N"/>
</dbReference>
<dbReference type="InterPro" id="IPR029149">
    <property type="entry name" value="Creatin/AminoP/Spt16_N"/>
</dbReference>
<dbReference type="SUPFAM" id="SSF55920">
    <property type="entry name" value="Creatinase/aminopeptidase"/>
    <property type="match status" value="1"/>
</dbReference>
<dbReference type="PATRIC" id="fig|1335048.3.peg.3975"/>
<dbReference type="Pfam" id="PF00557">
    <property type="entry name" value="Peptidase_M24"/>
    <property type="match status" value="1"/>
</dbReference>
<evidence type="ECO:0000313" key="3">
    <source>
        <dbReference type="EMBL" id="AMY71056.1"/>
    </source>
</evidence>
<dbReference type="Pfam" id="PF01321">
    <property type="entry name" value="Creatinase_N"/>
    <property type="match status" value="1"/>
</dbReference>
<sequence length="405" mass="42983">MIDLAQEFPGTTRSGRNVALRFTEAEYRARQACTRAALRARGLDAILIFAQESHFYLTGFDTAGYVFFQVGIVTADEEGATSLLTRTPDRRQAETNSLYDEVRIWLNAEDANPAMDLRALLAERGLQGGKVGVEFATYGLTAANGRMVEAALTGFCTLEDASDIVRSQRLVKSPSELNLVRAAGRLADAATMAAIEIARPGVFDTALSGAAVTAMLAGGGDLPSGGPLVNVGPRALFGRGIGGARRIEVQDQVLIELAASACRYHVVVEHTAAVGAVDPRQERQMAVAIEALEKIKEAARPGARLGTLDDIHRATLDGAGFADARYAACGYALGCTFKPTWMDVPPMIYSGNPLVLEPGMVFFVHIMIPDTATGLVAGVGQTFAIGGDGQGPETFSALPLHLWRA</sequence>
<dbReference type="AlphaFoldDB" id="A0A159Z6R7"/>
<dbReference type="CDD" id="cd01066">
    <property type="entry name" value="APP_MetAP"/>
    <property type="match status" value="1"/>
</dbReference>
<dbReference type="RefSeq" id="WP_066815875.1">
    <property type="nucleotide sequence ID" value="NZ_CP012661.1"/>
</dbReference>
<protein>
    <submittedName>
        <fullName evidence="3">Peptidase M24</fullName>
    </submittedName>
</protein>
<name>A0A159Z6R7_9RHOB</name>
<evidence type="ECO:0000259" key="1">
    <source>
        <dbReference type="Pfam" id="PF00557"/>
    </source>
</evidence>